<evidence type="ECO:0000259" key="5">
    <source>
        <dbReference type="Pfam" id="PF04542"/>
    </source>
</evidence>
<feature type="domain" description="RNA polymerase sigma-70 region 2" evidence="5">
    <location>
        <begin position="99"/>
        <end position="158"/>
    </location>
</feature>
<evidence type="ECO:0000256" key="3">
    <source>
        <dbReference type="ARBA" id="ARBA00023082"/>
    </source>
</evidence>
<name>A0A7V8VAY8_9BACT</name>
<dbReference type="NCBIfam" id="TIGR02989">
    <property type="entry name" value="Sig-70_gvs1"/>
    <property type="match status" value="1"/>
</dbReference>
<dbReference type="GO" id="GO:0006352">
    <property type="term" value="P:DNA-templated transcription initiation"/>
    <property type="evidence" value="ECO:0007669"/>
    <property type="project" value="InterPro"/>
</dbReference>
<dbReference type="PANTHER" id="PTHR43133">
    <property type="entry name" value="RNA POLYMERASE ECF-TYPE SIGMA FACTO"/>
    <property type="match status" value="1"/>
</dbReference>
<proteinExistence type="inferred from homology"/>
<reference evidence="6 7" key="1">
    <citation type="submission" date="2020-05" db="EMBL/GenBank/DDBJ databases">
        <title>Bremerella alba sp. nov., a novel planctomycete isolated from the surface of the macroalga Fucus spiralis.</title>
        <authorList>
            <person name="Godinho O."/>
            <person name="Botelho R."/>
            <person name="Albuquerque L."/>
            <person name="Wiegand S."/>
            <person name="Da Costa M.S."/>
            <person name="Lobo-Da-Cunha A."/>
            <person name="Jogler C."/>
            <person name="Lage O.M."/>
        </authorList>
    </citation>
    <scope>NUCLEOTIDE SEQUENCE [LARGE SCALE GENOMIC DNA]</scope>
    <source>
        <strain evidence="6 7">FF15</strain>
    </source>
</reference>
<sequence>MEKAHFPKGRWKAGAIKSARQKKVHEKGINRDSEAQLTNICMFSKTGNACSIQCPRRIGSSVGQIMCTTSDMHQRNECSPDESERYEQFLGYFLRDQYRVFAYILALVPSRSDADDIFQETSLVLWREYARFDVEREFFPWAIGIAKNQVLKHWRQRKSDRHIYNDALMERLSDEAIEVVLAREPRMAALRDCLQGLTARQHDLVEQFYGKRFEAALIAQHWNRSVFTVYKALKVLRKTLLQCIDRKLAEGQVP</sequence>
<protein>
    <recommendedName>
        <fullName evidence="5">RNA polymerase sigma-70 region 2 domain-containing protein</fullName>
    </recommendedName>
</protein>
<dbReference type="EMBL" id="JABRWO010000021">
    <property type="protein sequence ID" value="MBA2117836.1"/>
    <property type="molecule type" value="Genomic_DNA"/>
</dbReference>
<dbReference type="PANTHER" id="PTHR43133:SF51">
    <property type="entry name" value="RNA POLYMERASE SIGMA FACTOR"/>
    <property type="match status" value="1"/>
</dbReference>
<evidence type="ECO:0000256" key="2">
    <source>
        <dbReference type="ARBA" id="ARBA00023015"/>
    </source>
</evidence>
<dbReference type="Gene3D" id="1.10.10.10">
    <property type="entry name" value="Winged helix-like DNA-binding domain superfamily/Winged helix DNA-binding domain"/>
    <property type="match status" value="1"/>
</dbReference>
<keyword evidence="7" id="KW-1185">Reference proteome</keyword>
<dbReference type="InterPro" id="IPR013324">
    <property type="entry name" value="RNA_pol_sigma_r3/r4-like"/>
</dbReference>
<comment type="caution">
    <text evidence="6">The sequence shown here is derived from an EMBL/GenBank/DDBJ whole genome shotgun (WGS) entry which is preliminary data.</text>
</comment>
<dbReference type="SUPFAM" id="SSF88946">
    <property type="entry name" value="Sigma2 domain of RNA polymerase sigma factors"/>
    <property type="match status" value="1"/>
</dbReference>
<evidence type="ECO:0000313" key="6">
    <source>
        <dbReference type="EMBL" id="MBA2117836.1"/>
    </source>
</evidence>
<dbReference type="Pfam" id="PF04542">
    <property type="entry name" value="Sigma70_r2"/>
    <property type="match status" value="1"/>
</dbReference>
<dbReference type="InterPro" id="IPR007627">
    <property type="entry name" value="RNA_pol_sigma70_r2"/>
</dbReference>
<evidence type="ECO:0000256" key="1">
    <source>
        <dbReference type="ARBA" id="ARBA00010641"/>
    </source>
</evidence>
<evidence type="ECO:0000313" key="7">
    <source>
        <dbReference type="Proteomes" id="UP000551616"/>
    </source>
</evidence>
<dbReference type="SUPFAM" id="SSF88659">
    <property type="entry name" value="Sigma3 and sigma4 domains of RNA polymerase sigma factors"/>
    <property type="match status" value="1"/>
</dbReference>
<dbReference type="NCBIfam" id="TIGR02937">
    <property type="entry name" value="sigma70-ECF"/>
    <property type="match status" value="1"/>
</dbReference>
<keyword evidence="4" id="KW-0804">Transcription</keyword>
<dbReference type="GO" id="GO:0016987">
    <property type="term" value="F:sigma factor activity"/>
    <property type="evidence" value="ECO:0007669"/>
    <property type="project" value="UniProtKB-KW"/>
</dbReference>
<dbReference type="InterPro" id="IPR013325">
    <property type="entry name" value="RNA_pol_sigma_r2"/>
</dbReference>
<keyword evidence="3" id="KW-0731">Sigma factor</keyword>
<dbReference type="InterPro" id="IPR014284">
    <property type="entry name" value="RNA_pol_sigma-70_dom"/>
</dbReference>
<dbReference type="InterPro" id="IPR039425">
    <property type="entry name" value="RNA_pol_sigma-70-like"/>
</dbReference>
<dbReference type="InterPro" id="IPR036388">
    <property type="entry name" value="WH-like_DNA-bd_sf"/>
</dbReference>
<dbReference type="AlphaFoldDB" id="A0A7V8VAY8"/>
<evidence type="ECO:0000256" key="4">
    <source>
        <dbReference type="ARBA" id="ARBA00023163"/>
    </source>
</evidence>
<dbReference type="Proteomes" id="UP000551616">
    <property type="component" value="Unassembled WGS sequence"/>
</dbReference>
<keyword evidence="2" id="KW-0805">Transcription regulation</keyword>
<comment type="similarity">
    <text evidence="1">Belongs to the sigma-70 factor family. ECF subfamily.</text>
</comment>
<dbReference type="InterPro" id="IPR014331">
    <property type="entry name" value="RNA_pol_sigma70_ECF_RHOBA"/>
</dbReference>
<organism evidence="6 7">
    <name type="scientific">Bremerella alba</name>
    <dbReference type="NCBI Taxonomy" id="980252"/>
    <lineage>
        <taxon>Bacteria</taxon>
        <taxon>Pseudomonadati</taxon>
        <taxon>Planctomycetota</taxon>
        <taxon>Planctomycetia</taxon>
        <taxon>Pirellulales</taxon>
        <taxon>Pirellulaceae</taxon>
        <taxon>Bremerella</taxon>
    </lineage>
</organism>
<dbReference type="Gene3D" id="1.10.1740.10">
    <property type="match status" value="1"/>
</dbReference>
<accession>A0A7V8VAY8</accession>
<gene>
    <name evidence="6" type="ORF">HOV93_50420</name>
</gene>